<evidence type="ECO:0000313" key="2">
    <source>
        <dbReference type="EMBL" id="WNK20632.1"/>
    </source>
</evidence>
<dbReference type="Gene3D" id="3.40.50.300">
    <property type="entry name" value="P-loop containing nucleotide triphosphate hydrolases"/>
    <property type="match status" value="1"/>
</dbReference>
<keyword evidence="3" id="KW-1185">Reference proteome</keyword>
<evidence type="ECO:0000259" key="1">
    <source>
        <dbReference type="Pfam" id="PF12102"/>
    </source>
</evidence>
<dbReference type="Gene3D" id="3.30.920.90">
    <property type="match status" value="1"/>
</dbReference>
<dbReference type="InterPro" id="IPR027417">
    <property type="entry name" value="P-loop_NTPase"/>
</dbReference>
<name>A0ABY9Z0S9_9GAMM</name>
<dbReference type="SUPFAM" id="SSF52540">
    <property type="entry name" value="P-loop containing nucleoside triphosphate hydrolases"/>
    <property type="match status" value="1"/>
</dbReference>
<protein>
    <submittedName>
        <fullName evidence="2">DUF3578 domain-containing protein</fullName>
    </submittedName>
</protein>
<dbReference type="InterPro" id="IPR021961">
    <property type="entry name" value="McrB_DNA-bd"/>
</dbReference>
<dbReference type="EMBL" id="CP119391">
    <property type="protein sequence ID" value="WNK20632.1"/>
    <property type="molecule type" value="Genomic_DNA"/>
</dbReference>
<dbReference type="Proteomes" id="UP001301869">
    <property type="component" value="Chromosome"/>
</dbReference>
<gene>
    <name evidence="2" type="ORF">P1P91_02790</name>
</gene>
<organism evidence="2 3">
    <name type="scientific">Halomonas piscis</name>
    <dbReference type="NCBI Taxonomy" id="3031727"/>
    <lineage>
        <taxon>Bacteria</taxon>
        <taxon>Pseudomonadati</taxon>
        <taxon>Pseudomonadota</taxon>
        <taxon>Gammaproteobacteria</taxon>
        <taxon>Oceanospirillales</taxon>
        <taxon>Halomonadaceae</taxon>
        <taxon>Halomonas</taxon>
    </lineage>
</organism>
<proteinExistence type="predicted"/>
<evidence type="ECO:0000313" key="3">
    <source>
        <dbReference type="Proteomes" id="UP001301869"/>
    </source>
</evidence>
<dbReference type="Pfam" id="PF12102">
    <property type="entry name" value="MrcB_N"/>
    <property type="match status" value="1"/>
</dbReference>
<dbReference type="RefSeq" id="WP_311884372.1">
    <property type="nucleotide sequence ID" value="NZ_CP119391.1"/>
</dbReference>
<reference evidence="2 3" key="1">
    <citation type="submission" date="2023-03" db="EMBL/GenBank/DDBJ databases">
        <title>Halomonas sp. nov., isolated from Korean tranditional fermented seafood 'Jeotgal'.</title>
        <authorList>
            <person name="Kim B."/>
            <person name="Shin N.-R."/>
        </authorList>
    </citation>
    <scope>NUCLEOTIDE SEQUENCE [LARGE SCALE GENOMIC DNA]</scope>
    <source>
        <strain evidence="2 3">SG2L-4</strain>
    </source>
</reference>
<accession>A0ABY9Z0S9</accession>
<feature type="domain" description="Type IV methyl-directed restriction enzyme EcoKMcrB subunit DNA-binding" evidence="1">
    <location>
        <begin position="9"/>
        <end position="188"/>
    </location>
</feature>
<sequence>MSLRNTLAKILSDWPAAKTQRFTQHPIATFFRQEFKQEIERIVKDFDGSYLTVPSVGAGNWADVAWLSILNPAITKTTQDGIYPVYLFQADGAGVFLSLIQGTTAPTQKLGKKPAEAQAERVKESIFNTLPELYHWGRRNITLNTNTNLGKSYEKFNIFARYYAADNLPDDATLEKDLQEMLTFYRQIAPIYLKETQTAMKPTAANAPPPPSPSCIPLPKPFVLLAGISGTGKSRFVREQAMATGGPSMDNYCLVSVRPDWHEPSDLLGYTTRLSGAAHYVATDTLRFIVTAWKALVDQGIKIESINGRPVATGQRPALDAAAPYWLCLDEMNLAPVEQYFADYLSVIETRRWQWDGDSFVYSCDALLKSSHLQELDAPEQLRENLGLAAEKYNDLWEHFLDDGISIPLNLLVAGTVNMDETTHGFSRKVIDRALTLDFGEFFPNDLDRFFQGGFTHEVLSYPNLSDARNVDYFGAADPDGKMTIEFLKAINAPLIGTPFELAYRTLNELLLAVACQQPQDTVTLQAVWDDVLMQKMLPRIDGDAEKLRQTFDNDSLLSNLYSAVATQLVDIWTADGVNSTRPDFYRSGALTACRSQQKLEWMQQRLNDAGFTSFWP</sequence>